<dbReference type="InterPro" id="IPR013083">
    <property type="entry name" value="Znf_RING/FYVE/PHD"/>
</dbReference>
<dbReference type="CDD" id="cd11660">
    <property type="entry name" value="SANT_TRF"/>
    <property type="match status" value="1"/>
</dbReference>
<organism evidence="7 8">
    <name type="scientific">Nelumbo nucifera</name>
    <name type="common">Sacred lotus</name>
    <dbReference type="NCBI Taxonomy" id="4432"/>
    <lineage>
        <taxon>Eukaryota</taxon>
        <taxon>Viridiplantae</taxon>
        <taxon>Streptophyta</taxon>
        <taxon>Embryophyta</taxon>
        <taxon>Tracheophyta</taxon>
        <taxon>Spermatophyta</taxon>
        <taxon>Magnoliopsida</taxon>
        <taxon>Proteales</taxon>
        <taxon>Nelumbonaceae</taxon>
        <taxon>Nelumbo</taxon>
    </lineage>
</organism>
<dbReference type="InterPro" id="IPR011011">
    <property type="entry name" value="Znf_FYVE_PHD"/>
</dbReference>
<dbReference type="Proteomes" id="UP000189703">
    <property type="component" value="Unplaced"/>
</dbReference>
<feature type="domain" description="HTH myb-type" evidence="6">
    <location>
        <begin position="743"/>
        <end position="808"/>
    </location>
</feature>
<dbReference type="SMART" id="SM00249">
    <property type="entry name" value="PHD"/>
    <property type="match status" value="1"/>
</dbReference>
<sequence length="846" mass="94614">MKTKTRACKATASKIPSKLCSVAARVLNKLLEGNQPTAISLSERSELDEDNGDDTRIPVDGCDEGNEGVERLNQCQAAKKLGRSIKNVDQLTAGSLLERSKMAEDNEEDSRIPVVGCDEVNDSIKGVKGSNECQADKRLKKSTENTDRPKVNLLADESNHQHETEPDNADKLPSHGILAVEINDESEHNTVPNNVGELNFTDDEANDKRQFHTLVNDAISPNCSILVDKAKDEGQPNTVPETSRCSDGYRGITPISTLSNKVDVTKQKLCLLNSQDLLTLDFVGATDGTEEGVCLKCAEGGQVLMCSSNDCPVVVHENCLGYPANFDNIGNFYCPFCLYKHVTVEFNEIKKKVYLAKKALCRFLGTNLSVRLDEIGKQVDTSITCHANNARFREEEIIPEEDRLNTLLNKANMHGNGTVENEADVSIEDTNSDGETHDVLTERKQDKPKMLKDNQHLTVEEQMPAESNTAGKRNVSSTTVKHMQQMDHNLRNFVEDHLQKVTSIAQSGEDLPCREDFPFLSDTFDKCSTKRKRNHSNTFEGYRYIREAEQKRHVKFCATSENSNSPCEGTICAVINDNDHLTEAEEQMQVKGNIEHKGSSSLSKGEHEQKVDCQTKRNVEDQLKKEQSTAHYGDNDPNMVEEDHIREDERQPCEKANVWSRNRILPCRDTETLPSDSDRYSAQRIKKAILQPQIYDQPEEPSLKASSLVDENAEDQNRKAIASNKSIKYQRAANHSPSSSFSNSRRKKLPWKAEEEETLKKGVQMFSTTVNKNIPWRKILEFGANVFDGTRTPVDLKDKWKNIKKAKGKDEGSWALNVSPLNQIAPSCCLVLSPIIVSGQRCSKTT</sequence>
<evidence type="ECO:0000256" key="2">
    <source>
        <dbReference type="ARBA" id="ARBA00022771"/>
    </source>
</evidence>
<feature type="region of interest" description="Disordered" evidence="4">
    <location>
        <begin position="691"/>
        <end position="750"/>
    </location>
</feature>
<dbReference type="STRING" id="4432.A0A1U7ZGT0"/>
<dbReference type="Gene3D" id="3.30.40.10">
    <property type="entry name" value="Zinc/RING finger domain, C3HC4 (zinc finger)"/>
    <property type="match status" value="1"/>
</dbReference>
<dbReference type="PROSITE" id="PS01359">
    <property type="entry name" value="ZF_PHD_1"/>
    <property type="match status" value="1"/>
</dbReference>
<dbReference type="PANTHER" id="PTHR47863:SF4">
    <property type="entry name" value="RING_FYVE_PHD ZINC FINGER SUPERFAMILY PROTEIN"/>
    <property type="match status" value="1"/>
</dbReference>
<dbReference type="GO" id="GO:0008270">
    <property type="term" value="F:zinc ion binding"/>
    <property type="evidence" value="ECO:0007669"/>
    <property type="project" value="UniProtKB-KW"/>
</dbReference>
<dbReference type="PANTHER" id="PTHR47863">
    <property type="entry name" value="RING/FYVE/PHD ZINC FINGER SUPERFAMILY PROTEIN"/>
    <property type="match status" value="1"/>
</dbReference>
<keyword evidence="3" id="KW-0862">Zinc</keyword>
<evidence type="ECO:0000313" key="7">
    <source>
        <dbReference type="Proteomes" id="UP000189703"/>
    </source>
</evidence>
<protein>
    <submittedName>
        <fullName evidence="8">Uncharacterized protein LOC104594379 isoform X1</fullName>
    </submittedName>
</protein>
<dbReference type="InterPro" id="IPR017930">
    <property type="entry name" value="Myb_dom"/>
</dbReference>
<evidence type="ECO:0000313" key="8">
    <source>
        <dbReference type="RefSeq" id="XP_010252969.1"/>
    </source>
</evidence>
<evidence type="ECO:0000259" key="5">
    <source>
        <dbReference type="PROSITE" id="PS50090"/>
    </source>
</evidence>
<gene>
    <name evidence="8" type="primary">LOC104594379</name>
</gene>
<feature type="region of interest" description="Disordered" evidence="4">
    <location>
        <begin position="415"/>
        <end position="438"/>
    </location>
</feature>
<feature type="region of interest" description="Disordered" evidence="4">
    <location>
        <begin position="140"/>
        <end position="172"/>
    </location>
</feature>
<evidence type="ECO:0000256" key="3">
    <source>
        <dbReference type="ARBA" id="ARBA00022833"/>
    </source>
</evidence>
<reference evidence="8" key="1">
    <citation type="submission" date="2025-08" db="UniProtKB">
        <authorList>
            <consortium name="RefSeq"/>
        </authorList>
    </citation>
    <scope>IDENTIFICATION</scope>
</reference>
<dbReference type="InterPro" id="IPR019786">
    <property type="entry name" value="Zinc_finger_PHD-type_CS"/>
</dbReference>
<evidence type="ECO:0000256" key="4">
    <source>
        <dbReference type="SAM" id="MobiDB-lite"/>
    </source>
</evidence>
<dbReference type="SUPFAM" id="SSF46689">
    <property type="entry name" value="Homeodomain-like"/>
    <property type="match status" value="1"/>
</dbReference>
<dbReference type="GeneID" id="104594379"/>
<dbReference type="Gene3D" id="1.10.10.60">
    <property type="entry name" value="Homeodomain-like"/>
    <property type="match status" value="1"/>
</dbReference>
<dbReference type="SMART" id="SM00717">
    <property type="entry name" value="SANT"/>
    <property type="match status" value="1"/>
</dbReference>
<keyword evidence="1" id="KW-0479">Metal-binding</keyword>
<dbReference type="AlphaFoldDB" id="A0A1U7ZGT0"/>
<feature type="compositionally biased region" description="Acidic residues" evidence="4">
    <location>
        <begin position="421"/>
        <end position="432"/>
    </location>
</feature>
<dbReference type="OrthoDB" id="608866at2759"/>
<dbReference type="eggNOG" id="ENOG502S1HM">
    <property type="taxonomic scope" value="Eukaryota"/>
</dbReference>
<evidence type="ECO:0000256" key="1">
    <source>
        <dbReference type="ARBA" id="ARBA00022723"/>
    </source>
</evidence>
<feature type="compositionally biased region" description="Basic and acidic residues" evidence="4">
    <location>
        <begin position="157"/>
        <end position="172"/>
    </location>
</feature>
<evidence type="ECO:0000259" key="6">
    <source>
        <dbReference type="PROSITE" id="PS51294"/>
    </source>
</evidence>
<keyword evidence="2" id="KW-0863">Zinc-finger</keyword>
<dbReference type="PROSITE" id="PS50090">
    <property type="entry name" value="MYB_LIKE"/>
    <property type="match status" value="1"/>
</dbReference>
<accession>A0A1U7ZGT0</accession>
<dbReference type="RefSeq" id="XP_010252969.1">
    <property type="nucleotide sequence ID" value="XM_010254667.2"/>
</dbReference>
<dbReference type="InterPro" id="IPR001965">
    <property type="entry name" value="Znf_PHD"/>
</dbReference>
<feature type="compositionally biased region" description="Basic and acidic residues" evidence="4">
    <location>
        <begin position="140"/>
        <end position="150"/>
    </location>
</feature>
<dbReference type="KEGG" id="nnu:104594379"/>
<dbReference type="InterPro" id="IPR001005">
    <property type="entry name" value="SANT/Myb"/>
</dbReference>
<dbReference type="InParanoid" id="A0A1U7ZGT0"/>
<proteinExistence type="predicted"/>
<feature type="compositionally biased region" description="Basic and acidic residues" evidence="4">
    <location>
        <begin position="594"/>
        <end position="628"/>
    </location>
</feature>
<keyword evidence="7" id="KW-1185">Reference proteome</keyword>
<dbReference type="InterPro" id="IPR009057">
    <property type="entry name" value="Homeodomain-like_sf"/>
</dbReference>
<dbReference type="PROSITE" id="PS51294">
    <property type="entry name" value="HTH_MYB"/>
    <property type="match status" value="1"/>
</dbReference>
<name>A0A1U7ZGT0_NELNU</name>
<feature type="region of interest" description="Disordered" evidence="4">
    <location>
        <begin position="594"/>
        <end position="637"/>
    </location>
</feature>
<feature type="domain" description="Myb-like" evidence="5">
    <location>
        <begin position="743"/>
        <end position="804"/>
    </location>
</feature>
<dbReference type="SUPFAM" id="SSF57903">
    <property type="entry name" value="FYVE/PHD zinc finger"/>
    <property type="match status" value="1"/>
</dbReference>